<reference evidence="2 3" key="1">
    <citation type="submission" date="2020-03" db="EMBL/GenBank/DDBJ databases">
        <title>WGS of actinomycetes isolated from Thailand.</title>
        <authorList>
            <person name="Thawai C."/>
        </authorList>
    </citation>
    <scope>NUCLEOTIDE SEQUENCE [LARGE SCALE GENOMIC DNA]</scope>
    <source>
        <strain evidence="2 3">PLAI 1-29</strain>
    </source>
</reference>
<proteinExistence type="predicted"/>
<gene>
    <name evidence="2" type="ORF">HCK00_23335</name>
</gene>
<dbReference type="EMBL" id="JAATEN010000023">
    <property type="protein sequence ID" value="NJQ03379.1"/>
    <property type="molecule type" value="Genomic_DNA"/>
</dbReference>
<name>A0ABX1C8W9_9ACTN</name>
<feature type="region of interest" description="Disordered" evidence="1">
    <location>
        <begin position="1"/>
        <end position="50"/>
    </location>
</feature>
<evidence type="ECO:0000313" key="3">
    <source>
        <dbReference type="Proteomes" id="UP000695264"/>
    </source>
</evidence>
<comment type="caution">
    <text evidence="2">The sequence shown here is derived from an EMBL/GenBank/DDBJ whole genome shotgun (WGS) entry which is preliminary data.</text>
</comment>
<accession>A0ABX1C8W9</accession>
<organism evidence="2 3">
    <name type="scientific">Streptomyces zingiberis</name>
    <dbReference type="NCBI Taxonomy" id="2053010"/>
    <lineage>
        <taxon>Bacteria</taxon>
        <taxon>Bacillati</taxon>
        <taxon>Actinomycetota</taxon>
        <taxon>Actinomycetes</taxon>
        <taxon>Kitasatosporales</taxon>
        <taxon>Streptomycetaceae</taxon>
        <taxon>Streptomyces</taxon>
    </lineage>
</organism>
<feature type="non-terminal residue" evidence="2">
    <location>
        <position position="1"/>
    </location>
</feature>
<dbReference type="Proteomes" id="UP000695264">
    <property type="component" value="Unassembled WGS sequence"/>
</dbReference>
<feature type="compositionally biased region" description="Basic residues" evidence="1">
    <location>
        <begin position="15"/>
        <end position="34"/>
    </location>
</feature>
<evidence type="ECO:0000256" key="1">
    <source>
        <dbReference type="SAM" id="MobiDB-lite"/>
    </source>
</evidence>
<sequence>DTGTDPTGDREHKVPPLRRKPTKKAKNKGRRGGRTRSPQTQRPSHELEQSVDQLVQQVRPHVPALLARDGNEAITRVQLREIIRREGLTGGRNERLGLVLQRLRSEQSTTTARSTTR</sequence>
<keyword evidence="3" id="KW-1185">Reference proteome</keyword>
<evidence type="ECO:0000313" key="2">
    <source>
        <dbReference type="EMBL" id="NJQ03379.1"/>
    </source>
</evidence>
<protein>
    <submittedName>
        <fullName evidence="2">Uncharacterized protein</fullName>
    </submittedName>
</protein>